<feature type="transmembrane region" description="Helical" evidence="1">
    <location>
        <begin position="12"/>
        <end position="30"/>
    </location>
</feature>
<comment type="caution">
    <text evidence="2">The sequence shown here is derived from an EMBL/GenBank/DDBJ whole genome shotgun (WGS) entry which is preliminary data.</text>
</comment>
<dbReference type="NCBIfam" id="TIGR02532">
    <property type="entry name" value="IV_pilin_GFxxxE"/>
    <property type="match status" value="1"/>
</dbReference>
<keyword evidence="1" id="KW-0472">Membrane</keyword>
<dbReference type="Proteomes" id="UP000231292">
    <property type="component" value="Unassembled WGS sequence"/>
</dbReference>
<accession>A0A2G9YID8</accession>
<sequence>MKNIQGFTIMEVLVSAVIISVLIMVAFAVLDVGRGSWFGGDVRAELRKEMIRAFMAMERELRETSPAQQSVSYDTSSTSITFRVPQDIDGDGTILDSFGYIEWPSLANSIVYSLNGNNEIIRTASGVTRVLARGITGLQFSRNRNPALPLELLIINITAQKASSVGKIATETGQLIVKMRN</sequence>
<dbReference type="AlphaFoldDB" id="A0A2G9YID8"/>
<name>A0A2G9YID8_9BACT</name>
<evidence type="ECO:0008006" key="4">
    <source>
        <dbReference type="Google" id="ProtNLM"/>
    </source>
</evidence>
<dbReference type="Pfam" id="PF07963">
    <property type="entry name" value="N_methyl"/>
    <property type="match status" value="1"/>
</dbReference>
<proteinExistence type="predicted"/>
<evidence type="ECO:0000313" key="2">
    <source>
        <dbReference type="EMBL" id="PIP19000.1"/>
    </source>
</evidence>
<reference evidence="2 3" key="1">
    <citation type="submission" date="2017-09" db="EMBL/GenBank/DDBJ databases">
        <title>Depth-based differentiation of microbial function through sediment-hosted aquifers and enrichment of novel symbionts in the deep terrestrial subsurface.</title>
        <authorList>
            <person name="Probst A.J."/>
            <person name="Ladd B."/>
            <person name="Jarett J.K."/>
            <person name="Geller-Mcgrath D.E."/>
            <person name="Sieber C.M."/>
            <person name="Emerson J.B."/>
            <person name="Anantharaman K."/>
            <person name="Thomas B.C."/>
            <person name="Malmstrom R."/>
            <person name="Stieglmeier M."/>
            <person name="Klingl A."/>
            <person name="Woyke T."/>
            <person name="Ryan C.M."/>
            <person name="Banfield J.F."/>
        </authorList>
    </citation>
    <scope>NUCLEOTIDE SEQUENCE [LARGE SCALE GENOMIC DNA]</scope>
    <source>
        <strain evidence="2">CG23_combo_of_CG06-09_8_20_14_all_41_10</strain>
    </source>
</reference>
<dbReference type="EMBL" id="PCRK01000130">
    <property type="protein sequence ID" value="PIP19000.1"/>
    <property type="molecule type" value="Genomic_DNA"/>
</dbReference>
<evidence type="ECO:0000313" key="3">
    <source>
        <dbReference type="Proteomes" id="UP000231292"/>
    </source>
</evidence>
<dbReference type="InterPro" id="IPR012902">
    <property type="entry name" value="N_methyl_site"/>
</dbReference>
<keyword evidence="1" id="KW-0812">Transmembrane</keyword>
<keyword evidence="1" id="KW-1133">Transmembrane helix</keyword>
<organism evidence="2 3">
    <name type="scientific">Candidatus Sherwoodlollariibacterium unditelluris</name>
    <dbReference type="NCBI Taxonomy" id="1974757"/>
    <lineage>
        <taxon>Bacteria</taxon>
        <taxon>Pseudomonadati</taxon>
        <taxon>Candidatus Omnitrophota</taxon>
        <taxon>Candidatus Sherwoodlollariibacterium</taxon>
    </lineage>
</organism>
<protein>
    <recommendedName>
        <fullName evidence="4">Prepilin-type N-terminal cleavage/methylation domain-containing protein</fullName>
    </recommendedName>
</protein>
<evidence type="ECO:0000256" key="1">
    <source>
        <dbReference type="SAM" id="Phobius"/>
    </source>
</evidence>
<gene>
    <name evidence="2" type="ORF">COX41_05195</name>
</gene>